<dbReference type="SUPFAM" id="SSF53623">
    <property type="entry name" value="MurD-like peptide ligases, catalytic domain"/>
    <property type="match status" value="1"/>
</dbReference>
<dbReference type="PANTHER" id="PTHR23135">
    <property type="entry name" value="MUR LIGASE FAMILY MEMBER"/>
    <property type="match status" value="1"/>
</dbReference>
<dbReference type="InterPro" id="IPR036615">
    <property type="entry name" value="Mur_ligase_C_dom_sf"/>
</dbReference>
<dbReference type="EMBL" id="CADCWG010000086">
    <property type="protein sequence ID" value="CAA9546605.1"/>
    <property type="molecule type" value="Genomic_DNA"/>
</dbReference>
<evidence type="ECO:0000313" key="1">
    <source>
        <dbReference type="EMBL" id="CAA9546605.1"/>
    </source>
</evidence>
<organism evidence="1">
    <name type="scientific">uncultured Thermomicrobiales bacterium</name>
    <dbReference type="NCBI Taxonomy" id="1645740"/>
    <lineage>
        <taxon>Bacteria</taxon>
        <taxon>Pseudomonadati</taxon>
        <taxon>Thermomicrobiota</taxon>
        <taxon>Thermomicrobia</taxon>
        <taxon>Thermomicrobiales</taxon>
        <taxon>environmental samples</taxon>
    </lineage>
</organism>
<dbReference type="InterPro" id="IPR036565">
    <property type="entry name" value="Mur-like_cat_sf"/>
</dbReference>
<sequence length="420" mass="43544">MSLHLATRPTRAVVTALPDDFAGWRRAILAGGGLPMVAVAGSRGKSTVVRLLDSIFRQAGLRTATWTDVGVEVRGQRRRGELGPWSDALAQLSIGSLDVAIQELDWSTVAAVGLPAGVYPLVAVTTICANNEVCLVQDETRRALRAYPTVLAAVAPGGTVVLNGDDYAVAGSDVSHDAPAILVAHNRDTPLLRAHLGEGGIAAWAEDDELCVGSELAATDLGPTAGLRFALGGGAGFEVHNALTAAAAAAACGLTPKTIAAALAGFEVPVASLPGSFNVLPLAEATAVIDRPAPSWYLRPVLRAVGSRSDGRLITVVGRLGGVPDDDLPEVGRLLGRASGALVLHSEDLDTQRAALFRQGVVRNTVPPPVVHVPTERRAVNRGLKLTRPNDTLLVFADAPRATLRAIGVASARQLAARQA</sequence>
<dbReference type="PANTHER" id="PTHR23135:SF18">
    <property type="entry name" value="CYANOPHYCIN SYNTHETASE"/>
    <property type="match status" value="1"/>
</dbReference>
<dbReference type="AlphaFoldDB" id="A0A6J4UGF6"/>
<accession>A0A6J4UGF6</accession>
<dbReference type="GO" id="GO:0005524">
    <property type="term" value="F:ATP binding"/>
    <property type="evidence" value="ECO:0007669"/>
    <property type="project" value="InterPro"/>
</dbReference>
<gene>
    <name evidence="1" type="ORF">AVDCRST_MAG49-1417</name>
</gene>
<dbReference type="SUPFAM" id="SSF53244">
    <property type="entry name" value="MurD-like peptide ligases, peptide-binding domain"/>
    <property type="match status" value="1"/>
</dbReference>
<proteinExistence type="predicted"/>
<dbReference type="Gene3D" id="3.40.1190.10">
    <property type="entry name" value="Mur-like, catalytic domain"/>
    <property type="match status" value="1"/>
</dbReference>
<name>A0A6J4UGF6_9BACT</name>
<dbReference type="GO" id="GO:0016881">
    <property type="term" value="F:acid-amino acid ligase activity"/>
    <property type="evidence" value="ECO:0007669"/>
    <property type="project" value="InterPro"/>
</dbReference>
<reference evidence="1" key="1">
    <citation type="submission" date="2020-02" db="EMBL/GenBank/DDBJ databases">
        <authorList>
            <person name="Meier V. D."/>
        </authorList>
    </citation>
    <scope>NUCLEOTIDE SEQUENCE</scope>
    <source>
        <strain evidence="1">AVDCRST_MAG49</strain>
    </source>
</reference>
<protein>
    <recommendedName>
        <fullName evidence="2">Mur ligase central domain-containing protein</fullName>
    </recommendedName>
</protein>
<dbReference type="Gene3D" id="3.90.190.20">
    <property type="entry name" value="Mur ligase, C-terminal domain"/>
    <property type="match status" value="1"/>
</dbReference>
<evidence type="ECO:0008006" key="2">
    <source>
        <dbReference type="Google" id="ProtNLM"/>
    </source>
</evidence>